<evidence type="ECO:0000313" key="1">
    <source>
        <dbReference type="EMBL" id="KAI4324793.1"/>
    </source>
</evidence>
<evidence type="ECO:0000313" key="2">
    <source>
        <dbReference type="Proteomes" id="UP001057402"/>
    </source>
</evidence>
<comment type="caution">
    <text evidence="1">The sequence shown here is derived from an EMBL/GenBank/DDBJ whole genome shotgun (WGS) entry which is preliminary data.</text>
</comment>
<proteinExistence type="predicted"/>
<protein>
    <submittedName>
        <fullName evidence="1">Uncharacterized protein</fullName>
    </submittedName>
</protein>
<keyword evidence="2" id="KW-1185">Reference proteome</keyword>
<reference evidence="2" key="1">
    <citation type="journal article" date="2023" name="Front. Plant Sci.">
        <title>Chromosomal-level genome assembly of Melastoma candidum provides insights into trichome evolution.</title>
        <authorList>
            <person name="Zhong Y."/>
            <person name="Wu W."/>
            <person name="Sun C."/>
            <person name="Zou P."/>
            <person name="Liu Y."/>
            <person name="Dai S."/>
            <person name="Zhou R."/>
        </authorList>
    </citation>
    <scope>NUCLEOTIDE SEQUENCE [LARGE SCALE GENOMIC DNA]</scope>
</reference>
<dbReference type="Proteomes" id="UP001057402">
    <property type="component" value="Chromosome 9"/>
</dbReference>
<sequence length="138" mass="15432">MKSADLRMRSVTSYGACPDRGGSFPADLKKDEDIDIFERAEEEIEADPLCKPRPNKRPRIQSSVRDCYFTCSWGRRLLLPGQTHRVPPPPFALSRSVRNLLLPVGSAPPPQRQREGLRFPVPLSLRGRLSLIPIGIGS</sequence>
<organism evidence="1 2">
    <name type="scientific">Melastoma candidum</name>
    <dbReference type="NCBI Taxonomy" id="119954"/>
    <lineage>
        <taxon>Eukaryota</taxon>
        <taxon>Viridiplantae</taxon>
        <taxon>Streptophyta</taxon>
        <taxon>Embryophyta</taxon>
        <taxon>Tracheophyta</taxon>
        <taxon>Spermatophyta</taxon>
        <taxon>Magnoliopsida</taxon>
        <taxon>eudicotyledons</taxon>
        <taxon>Gunneridae</taxon>
        <taxon>Pentapetalae</taxon>
        <taxon>rosids</taxon>
        <taxon>malvids</taxon>
        <taxon>Myrtales</taxon>
        <taxon>Melastomataceae</taxon>
        <taxon>Melastomatoideae</taxon>
        <taxon>Melastomateae</taxon>
        <taxon>Melastoma</taxon>
    </lineage>
</organism>
<dbReference type="EMBL" id="CM042888">
    <property type="protein sequence ID" value="KAI4324793.1"/>
    <property type="molecule type" value="Genomic_DNA"/>
</dbReference>
<gene>
    <name evidence="1" type="ORF">MLD38_030248</name>
</gene>
<name>A0ACB9MKN7_9MYRT</name>
<accession>A0ACB9MKN7</accession>